<evidence type="ECO:0000313" key="1">
    <source>
        <dbReference type="EMBL" id="AMY21594.1"/>
    </source>
</evidence>
<dbReference type="RefSeq" id="WP_048315992.1">
    <property type="nucleotide sequence ID" value="NZ_CP015220.1"/>
</dbReference>
<dbReference type="PATRIC" id="fig|1653479.3.peg.268"/>
<sequence length="457" mass="49603">MTPRVASGYRAGLRFSTNAAASADYATDISYTEYGSSACTLGTAADNTVFLAPAYTVDGVGVLQSSDFGQSWRASVPDGTVNTGRRAHMYFDDADDRLFLTAGRVDSTPTRMFRSGFDLGISDDRGRTWRFRRVASKARTGAKVFAGPRVSAPDASSPSSARVTYLSAPTPFALRVRPVINATRQVIWRSYDGGTKWEVAGGFDIDPKNIPELPSTDYVAFGTGVVGPDGTVYIGGRYGRRFAVAVSRDEGLTWDVRIVPGSALAKYHNPLHLLLLASRYLLPESVAVDCDGTLYALWPDRDGLLHASWSSDGANSWSRPVVVSAPGVRGARFGAITATGSGRVGISYYGREAGRAFHGFIAQSRDFRTAGPVFVGGKYNEPDAPLFPYGFRRGFPGSVFRRSLDEMVRVRFAPNGDLVTGAVMQMRGRNRLRPWAARARRTEMQAVLGRLGRIDRS</sequence>
<dbReference type="InterPro" id="IPR036278">
    <property type="entry name" value="Sialidase_sf"/>
</dbReference>
<dbReference type="CDD" id="cd15482">
    <property type="entry name" value="Sialidase_non-viral"/>
    <property type="match status" value="1"/>
</dbReference>
<gene>
    <name evidence="1" type="ORF">A3Q41_00270</name>
</gene>
<evidence type="ECO:0008006" key="3">
    <source>
        <dbReference type="Google" id="ProtNLM"/>
    </source>
</evidence>
<organism evidence="1 2">
    <name type="scientific">Rhodococcoides fascians</name>
    <name type="common">Rhodococcus fascians</name>
    <dbReference type="NCBI Taxonomy" id="1828"/>
    <lineage>
        <taxon>Bacteria</taxon>
        <taxon>Bacillati</taxon>
        <taxon>Actinomycetota</taxon>
        <taxon>Actinomycetes</taxon>
        <taxon>Mycobacteriales</taxon>
        <taxon>Nocardiaceae</taxon>
        <taxon>Rhodococcoides</taxon>
    </lineage>
</organism>
<protein>
    <recommendedName>
        <fullName evidence="3">Exo-alpha-sialidase</fullName>
    </recommendedName>
</protein>
<dbReference type="OrthoDB" id="127969at2"/>
<proteinExistence type="predicted"/>
<evidence type="ECO:0000313" key="2">
    <source>
        <dbReference type="Proteomes" id="UP000076038"/>
    </source>
</evidence>
<reference evidence="1 2" key="1">
    <citation type="journal article" date="2016" name="Genome Announc.">
        <title>Complete Genome and Plasmid Sequences for Rhodococcus fascians D188 and Draft Sequences for Rhodococcus Isolates PBTS 1 and PBTS 2.</title>
        <authorList>
            <person name="Stamler R.A."/>
            <person name="Vereecke D."/>
            <person name="Zhang Y."/>
            <person name="Schilkey F."/>
            <person name="Devitt N."/>
            <person name="Randall J.J."/>
        </authorList>
    </citation>
    <scope>NUCLEOTIDE SEQUENCE [LARGE SCALE GENOMIC DNA]</scope>
    <source>
        <strain evidence="1 2">PBTS2</strain>
    </source>
</reference>
<dbReference type="Proteomes" id="UP000076038">
    <property type="component" value="Chromosome"/>
</dbReference>
<dbReference type="InterPro" id="IPR015943">
    <property type="entry name" value="WD40/YVTN_repeat-like_dom_sf"/>
</dbReference>
<dbReference type="KEGG" id="rhs:A3Q41_00270"/>
<dbReference type="Gene3D" id="2.130.10.10">
    <property type="entry name" value="YVTN repeat-like/Quinoprotein amine dehydrogenase"/>
    <property type="match status" value="1"/>
</dbReference>
<keyword evidence="2" id="KW-1185">Reference proteome</keyword>
<name>A0A143QFC3_RHOFA</name>
<dbReference type="AlphaFoldDB" id="A0A143QFC3"/>
<dbReference type="EMBL" id="CP015220">
    <property type="protein sequence ID" value="AMY21594.1"/>
    <property type="molecule type" value="Genomic_DNA"/>
</dbReference>
<accession>A0A143QFC3</accession>
<dbReference type="SUPFAM" id="SSF50939">
    <property type="entry name" value="Sialidases"/>
    <property type="match status" value="1"/>
</dbReference>
<reference evidence="2" key="2">
    <citation type="submission" date="2016-04" db="EMBL/GenBank/DDBJ databases">
        <title>Complete Genome and Plasmid Sequences for Rhodococcus fascians D188 and Draft Sequences for Rhodococcus spp. Isolates PBTS 1 and PBTS 2.</title>
        <authorList>
            <person name="Stamer R."/>
            <person name="Vereecke D."/>
            <person name="Zhang Y."/>
            <person name="Schilkey F."/>
            <person name="Devitt N."/>
            <person name="Randall J."/>
        </authorList>
    </citation>
    <scope>NUCLEOTIDE SEQUENCE [LARGE SCALE GENOMIC DNA]</scope>
    <source>
        <strain evidence="2">PBTS2</strain>
    </source>
</reference>